<keyword evidence="1 4" id="KW-0732">Signal</keyword>
<dbReference type="InterPro" id="IPR028994">
    <property type="entry name" value="Integrin_alpha_N"/>
</dbReference>
<evidence type="ECO:0000256" key="1">
    <source>
        <dbReference type="ARBA" id="ARBA00022729"/>
    </source>
</evidence>
<comment type="caution">
    <text evidence="6">The sequence shown here is derived from an EMBL/GenBank/DDBJ whole genome shotgun (WGS) entry which is preliminary data.</text>
</comment>
<dbReference type="Gene3D" id="2.130.10.130">
    <property type="entry name" value="Integrin alpha, N-terminal"/>
    <property type="match status" value="2"/>
</dbReference>
<dbReference type="InterPro" id="IPR038081">
    <property type="entry name" value="CalX-like_sf"/>
</dbReference>
<evidence type="ECO:0000256" key="2">
    <source>
        <dbReference type="ARBA" id="ARBA00022737"/>
    </source>
</evidence>
<dbReference type="PROSITE" id="PS51272">
    <property type="entry name" value="SLH"/>
    <property type="match status" value="3"/>
</dbReference>
<name>A0A841T1V4_9BACL</name>
<dbReference type="Pfam" id="PF13517">
    <property type="entry name" value="FG-GAP_3"/>
    <property type="match status" value="3"/>
</dbReference>
<dbReference type="Pfam" id="PF12733">
    <property type="entry name" value="Cadherin-like"/>
    <property type="match status" value="7"/>
</dbReference>
<feature type="domain" description="SLH" evidence="5">
    <location>
        <begin position="1412"/>
        <end position="1475"/>
    </location>
</feature>
<dbReference type="Proteomes" id="UP000535838">
    <property type="component" value="Unassembled WGS sequence"/>
</dbReference>
<dbReference type="Pfam" id="PF00395">
    <property type="entry name" value="SLH"/>
    <property type="match status" value="3"/>
</dbReference>
<feature type="domain" description="SLH" evidence="5">
    <location>
        <begin position="1349"/>
        <end position="1411"/>
    </location>
</feature>
<dbReference type="InterPro" id="IPR025883">
    <property type="entry name" value="Cadherin-like_domain"/>
</dbReference>
<evidence type="ECO:0000259" key="5">
    <source>
        <dbReference type="PROSITE" id="PS51272"/>
    </source>
</evidence>
<dbReference type="InterPro" id="IPR018247">
    <property type="entry name" value="EF_Hand_1_Ca_BS"/>
</dbReference>
<keyword evidence="2" id="KW-0677">Repeat</keyword>
<dbReference type="EMBL" id="JACJVQ010000008">
    <property type="protein sequence ID" value="MBB6635061.1"/>
    <property type="molecule type" value="Genomic_DNA"/>
</dbReference>
<dbReference type="Gene3D" id="2.60.40.2030">
    <property type="match status" value="1"/>
</dbReference>
<evidence type="ECO:0000313" key="6">
    <source>
        <dbReference type="EMBL" id="MBB6635061.1"/>
    </source>
</evidence>
<proteinExistence type="predicted"/>
<keyword evidence="3" id="KW-0106">Calcium</keyword>
<evidence type="ECO:0000256" key="4">
    <source>
        <dbReference type="SAM" id="SignalP"/>
    </source>
</evidence>
<dbReference type="PROSITE" id="PS00018">
    <property type="entry name" value="EF_HAND_1"/>
    <property type="match status" value="1"/>
</dbReference>
<dbReference type="Gene3D" id="2.60.40.10">
    <property type="entry name" value="Immunoglobulins"/>
    <property type="match status" value="1"/>
</dbReference>
<dbReference type="InterPro" id="IPR013783">
    <property type="entry name" value="Ig-like_fold"/>
</dbReference>
<dbReference type="InterPro" id="IPR001119">
    <property type="entry name" value="SLH_dom"/>
</dbReference>
<gene>
    <name evidence="6" type="ORF">H7B67_13145</name>
</gene>
<dbReference type="Gene3D" id="2.60.40.2340">
    <property type="match status" value="4"/>
</dbReference>
<dbReference type="Pfam" id="PF03160">
    <property type="entry name" value="Calx-beta"/>
    <property type="match status" value="1"/>
</dbReference>
<sequence length="1526" mass="155453">MFRRRSKTFVLLCLSFVMALTVSPFSALASMPKFQTVTPTYSLPGYINDIAFADVNGDGNQDAILANSTTNEVEVWYGNGDGTLRTTPSTVYPAGDSPRGAAVADFNGDGYPDVAISNYHSDNVSILLGNGSNLVSAGTYMTGPGSGPHGITAVDLDQDGYVDLAIAANDTSRLVVLYGDGAGAFEAPVDFPVGAYPSWVITADFNRDNFPDIAVANDGNPSSDISILLNSKAGRGSQFENDKRADGGISTPTAMVSGDFNKDGWADLATADNGADGAAVLLGNGDGTFQSADHYPTGNAPIDIEMGDYDGDGNLDLAVMAQWTTTTILAGDGLGGFSAGAVYPVDGYLSSGDLNNDGLSDLAIYSPNSRNLQLRISRAEGELALSAATYSFSENAGNAVITVDRTESSYGQTKVRIRTTDGTAAAGIDYAAVEDTIAFGPGMSSMTYSIPLLDNSVRTADRTFTVTISDPTNEAELGALTSATVTIQEDDPVPDTAAPIVDASKFAAEDNYGGTPDRLAGGSGAVGESGAIVRAYPWDDADGDGAVDAGELSVSPIALGTSMADGSVAPADIGDLSPGTYKYVITATDAANNESPRTAVAALTIVLTKTRADNADLSNLTLSVGTLDPVFVPATMGYAANVANGVSSLTVTPTLADSGAMAEVRINGGAYASVASGIASSTLNLNVGANTIDVRVTAQDGTTTKTYTVTVTRAASANADLSGLELSAGTLDPAFSPGTVSYTANVSNSVSSLTVTPTLADSDATTEVWVNSDAYEAVASGIASGALHLNVGANIVDVRVTAQDGITTKTYTVTVTRATSANADLSGLELSAGTLDPAFAPGTVSYTANVANGVSSLTVTPTVADSGATAEVRINGGAYASVASGIASSTLNLNVGANTVDVRVTAQDGTTTKTYTVTVTRAASANADLSDLALSAGTLDSAFAPGTVSYTANVANGVSSLTVTPTVADSGATAEVRINGGAYASVASGIASSTLNLNVGANTVDVRVTAQDGTTTKTYTVTVTRAGSANADLSDLALSAGTLDSVFSPGTVSYAANVVNSVSSLTVTPTVADSGATAEVRINGGAYVSVASGALHLNVGTNTVDVRVTAQDGTTMKTYTVTVERAASGNADLSDIALSAGTLDPAFAAATASYTANVANGVATLTVTPTVADSGATAEVRVNGNAYEAVASGSASGALHLNVGANTVDVHVTAQDGTTTKTYTVTVTRAAFYAGEVPLLSGNNDLQSLSVWGSDDREIRITPSFNKGLVQYKAETESEQVEIRVRADRASSTVTIGGTVITDSISVMLKEGENTFVLAVKAENGTIKTYTLSISRLSANAGTETETESPPCALTDIKGHWAEQMICEAAAEGIVEGDSAASFHPDGLVTRAEFAVMLLRTLDISPDSETDKLLFADSSKIPSWAIGSISAAVELGILDGYSDGTLRPQQSISRAEVAAMIAKAAKWEPSGTQTSFADDADLPTWAKGFIHSAVQQGVLVGRSGNRFAPDAWMTRAEATVALLRLR</sequence>
<dbReference type="GO" id="GO:0016020">
    <property type="term" value="C:membrane"/>
    <property type="evidence" value="ECO:0007669"/>
    <property type="project" value="InterPro"/>
</dbReference>
<dbReference type="PANTHER" id="PTHR46580">
    <property type="entry name" value="SENSOR KINASE-RELATED"/>
    <property type="match status" value="1"/>
</dbReference>
<evidence type="ECO:0000256" key="3">
    <source>
        <dbReference type="ARBA" id="ARBA00022837"/>
    </source>
</evidence>
<feature type="signal peptide" evidence="4">
    <location>
        <begin position="1"/>
        <end position="29"/>
    </location>
</feature>
<dbReference type="GO" id="GO:0007154">
    <property type="term" value="P:cell communication"/>
    <property type="evidence" value="ECO:0007669"/>
    <property type="project" value="InterPro"/>
</dbReference>
<protein>
    <submittedName>
        <fullName evidence="6">Cadherin-like beta sandwich domain-containing protein</fullName>
    </submittedName>
</protein>
<organism evidence="6 7">
    <name type="scientific">Cohnella thailandensis</name>
    <dbReference type="NCBI Taxonomy" id="557557"/>
    <lineage>
        <taxon>Bacteria</taxon>
        <taxon>Bacillati</taxon>
        <taxon>Bacillota</taxon>
        <taxon>Bacilli</taxon>
        <taxon>Bacillales</taxon>
        <taxon>Paenibacillaceae</taxon>
        <taxon>Cohnella</taxon>
    </lineage>
</organism>
<evidence type="ECO:0000313" key="7">
    <source>
        <dbReference type="Proteomes" id="UP000535838"/>
    </source>
</evidence>
<dbReference type="SUPFAM" id="SSF141072">
    <property type="entry name" value="CalX-like"/>
    <property type="match status" value="1"/>
</dbReference>
<feature type="chain" id="PRO_5032382515" evidence="4">
    <location>
        <begin position="30"/>
        <end position="1526"/>
    </location>
</feature>
<keyword evidence="7" id="KW-1185">Reference proteome</keyword>
<reference evidence="6 7" key="1">
    <citation type="submission" date="2020-08" db="EMBL/GenBank/DDBJ databases">
        <title>Cohnella phylogeny.</title>
        <authorList>
            <person name="Dunlap C."/>
        </authorList>
    </citation>
    <scope>NUCLEOTIDE SEQUENCE [LARGE SCALE GENOMIC DNA]</scope>
    <source>
        <strain evidence="6 7">DSM 25241</strain>
    </source>
</reference>
<dbReference type="InterPro" id="IPR013517">
    <property type="entry name" value="FG-GAP"/>
</dbReference>
<accession>A0A841T1V4</accession>
<dbReference type="SMART" id="SM00237">
    <property type="entry name" value="Calx_beta"/>
    <property type="match status" value="1"/>
</dbReference>
<dbReference type="SUPFAM" id="SSF69318">
    <property type="entry name" value="Integrin alpha N-terminal domain"/>
    <property type="match status" value="2"/>
</dbReference>
<feature type="domain" description="SLH" evidence="5">
    <location>
        <begin position="1476"/>
        <end position="1526"/>
    </location>
</feature>
<dbReference type="RefSeq" id="WP_185120273.1">
    <property type="nucleotide sequence ID" value="NZ_JACJVQ010000008.1"/>
</dbReference>
<dbReference type="InterPro" id="IPR003644">
    <property type="entry name" value="Calx_beta"/>
</dbReference>